<dbReference type="EMBL" id="LFJN01000024">
    <property type="protein sequence ID" value="KPI37336.1"/>
    <property type="molecule type" value="Genomic_DNA"/>
</dbReference>
<dbReference type="PANTHER" id="PTHR34292:SF1">
    <property type="entry name" value="OUTER SPORE WALL PROTEIN RRT8"/>
    <property type="match status" value="1"/>
</dbReference>
<keyword evidence="3" id="KW-1185">Reference proteome</keyword>
<evidence type="ECO:0000313" key="2">
    <source>
        <dbReference type="EMBL" id="KPI37336.1"/>
    </source>
</evidence>
<dbReference type="PANTHER" id="PTHR34292">
    <property type="entry name" value="OUTER SPORE WALL PROTEIN LDS1"/>
    <property type="match status" value="1"/>
</dbReference>
<gene>
    <name evidence="2" type="ORF">AB675_10279</name>
</gene>
<accession>A0A0N1NYP4</accession>
<sequence length="259" mass="29460">MRVALFDATWLYPLKASRRLPHRGLFYFLRRPYYWPLMRARLIPIIFLSAFVLTILFLFAFLPQVAFLAIFHGPAAWLNGLVLTLGEGAAIVGLLFEAFFVDESQVDVFDTVLIDQGLSDLVAQGRLLDQTAETSVKMLGKPTVTAVYAPFSFRQIVEFVILLPVNLIPFVGVPIFLILTGYRAGPFHHWRYFKLLGLNKKERNVYIKRRQMKYTCPCAADVLPYDDGLRGCAMGSEDGEGETVTRRSDNWCRARAISR</sequence>
<evidence type="ECO:0000313" key="3">
    <source>
        <dbReference type="Proteomes" id="UP000038010"/>
    </source>
</evidence>
<name>A0A0N1NYP4_9EURO</name>
<organism evidence="2 3">
    <name type="scientific">Cyphellophora attinorum</name>
    <dbReference type="NCBI Taxonomy" id="1664694"/>
    <lineage>
        <taxon>Eukaryota</taxon>
        <taxon>Fungi</taxon>
        <taxon>Dikarya</taxon>
        <taxon>Ascomycota</taxon>
        <taxon>Pezizomycotina</taxon>
        <taxon>Eurotiomycetes</taxon>
        <taxon>Chaetothyriomycetidae</taxon>
        <taxon>Chaetothyriales</taxon>
        <taxon>Cyphellophoraceae</taxon>
        <taxon>Cyphellophora</taxon>
    </lineage>
</organism>
<keyword evidence="1" id="KW-0812">Transmembrane</keyword>
<dbReference type="GeneID" id="28730919"/>
<feature type="transmembrane region" description="Helical" evidence="1">
    <location>
        <begin position="74"/>
        <end position="96"/>
    </location>
</feature>
<proteinExistence type="predicted"/>
<dbReference type="InterPro" id="IPR052786">
    <property type="entry name" value="Spore_wall_assembly"/>
</dbReference>
<evidence type="ECO:0000256" key="1">
    <source>
        <dbReference type="SAM" id="Phobius"/>
    </source>
</evidence>
<protein>
    <submittedName>
        <fullName evidence="2">Uncharacterized protein</fullName>
    </submittedName>
</protein>
<dbReference type="AlphaFoldDB" id="A0A0N1NYP4"/>
<dbReference type="STRING" id="1664694.A0A0N1NYP4"/>
<reference evidence="2 3" key="1">
    <citation type="submission" date="2015-06" db="EMBL/GenBank/DDBJ databases">
        <title>Draft genome of the ant-associated black yeast Phialophora attae CBS 131958.</title>
        <authorList>
            <person name="Moreno L.F."/>
            <person name="Stielow B.J."/>
            <person name="de Hoog S."/>
            <person name="Vicente V.A."/>
            <person name="Weiss V.A."/>
            <person name="de Vries M."/>
            <person name="Cruz L.M."/>
            <person name="Souza E.M."/>
        </authorList>
    </citation>
    <scope>NUCLEOTIDE SEQUENCE [LARGE SCALE GENOMIC DNA]</scope>
    <source>
        <strain evidence="2 3">CBS 131958</strain>
    </source>
</reference>
<keyword evidence="1" id="KW-0472">Membrane</keyword>
<dbReference type="Proteomes" id="UP000038010">
    <property type="component" value="Unassembled WGS sequence"/>
</dbReference>
<feature type="transmembrane region" description="Helical" evidence="1">
    <location>
        <begin position="159"/>
        <end position="182"/>
    </location>
</feature>
<dbReference type="VEuPathDB" id="FungiDB:AB675_10279"/>
<dbReference type="OrthoDB" id="2107885at2759"/>
<comment type="caution">
    <text evidence="2">The sequence shown here is derived from an EMBL/GenBank/DDBJ whole genome shotgun (WGS) entry which is preliminary data.</text>
</comment>
<dbReference type="RefSeq" id="XP_017997299.1">
    <property type="nucleotide sequence ID" value="XM_018139039.1"/>
</dbReference>
<dbReference type="GO" id="GO:0005811">
    <property type="term" value="C:lipid droplet"/>
    <property type="evidence" value="ECO:0007669"/>
    <property type="project" value="TreeGrafter"/>
</dbReference>
<dbReference type="GO" id="GO:0005628">
    <property type="term" value="C:prospore membrane"/>
    <property type="evidence" value="ECO:0007669"/>
    <property type="project" value="TreeGrafter"/>
</dbReference>
<keyword evidence="1" id="KW-1133">Transmembrane helix</keyword>
<feature type="transmembrane region" description="Helical" evidence="1">
    <location>
        <begin position="40"/>
        <end position="62"/>
    </location>
</feature>
<dbReference type="GO" id="GO:0005619">
    <property type="term" value="C:ascospore wall"/>
    <property type="evidence" value="ECO:0007669"/>
    <property type="project" value="TreeGrafter"/>
</dbReference>